<dbReference type="AlphaFoldDB" id="A0A4R8DR67"/>
<name>A0A4R8DR67_9BACT</name>
<evidence type="ECO:0000313" key="2">
    <source>
        <dbReference type="EMBL" id="TDX00459.1"/>
    </source>
</evidence>
<feature type="region of interest" description="Disordered" evidence="1">
    <location>
        <begin position="187"/>
        <end position="206"/>
    </location>
</feature>
<reference evidence="2 3" key="1">
    <citation type="submission" date="2019-03" db="EMBL/GenBank/DDBJ databases">
        <title>Genomic Encyclopedia of Type Strains, Phase IV (KMG-IV): sequencing the most valuable type-strain genomes for metagenomic binning, comparative biology and taxonomic classification.</title>
        <authorList>
            <person name="Goeker M."/>
        </authorList>
    </citation>
    <scope>NUCLEOTIDE SEQUENCE [LARGE SCALE GENOMIC DNA]</scope>
    <source>
        <strain evidence="2 3">DSM 100059</strain>
    </source>
</reference>
<organism evidence="2 3">
    <name type="scientific">Dinghuibacter silviterrae</name>
    <dbReference type="NCBI Taxonomy" id="1539049"/>
    <lineage>
        <taxon>Bacteria</taxon>
        <taxon>Pseudomonadati</taxon>
        <taxon>Bacteroidota</taxon>
        <taxon>Chitinophagia</taxon>
        <taxon>Chitinophagales</taxon>
        <taxon>Chitinophagaceae</taxon>
        <taxon>Dinghuibacter</taxon>
    </lineage>
</organism>
<dbReference type="OrthoDB" id="7874815at2"/>
<keyword evidence="3" id="KW-1185">Reference proteome</keyword>
<feature type="compositionally biased region" description="Basic and acidic residues" evidence="1">
    <location>
        <begin position="187"/>
        <end position="198"/>
    </location>
</feature>
<proteinExistence type="predicted"/>
<comment type="caution">
    <text evidence="2">The sequence shown here is derived from an EMBL/GenBank/DDBJ whole genome shotgun (WGS) entry which is preliminary data.</text>
</comment>
<dbReference type="Proteomes" id="UP000294498">
    <property type="component" value="Unassembled WGS sequence"/>
</dbReference>
<evidence type="ECO:0000313" key="3">
    <source>
        <dbReference type="Proteomes" id="UP000294498"/>
    </source>
</evidence>
<evidence type="ECO:0000256" key="1">
    <source>
        <dbReference type="SAM" id="MobiDB-lite"/>
    </source>
</evidence>
<gene>
    <name evidence="2" type="ORF">EDB95_1484</name>
</gene>
<sequence>MKIELKNIHRSEKLSEETSAFSANLYINDIKAGIASNRGQGGATMYISFNEKGRQLIQQAEAWCSAQPQEKFTYKGKEYSNPVTLENFIDNLLAVHLQRKNLEKFKRKLGKDTQKGIAFGIPDQEYQILHFKMPIKGILEAPNGYEVLRNTIVKRVVPQMKEGEKILNTNIPEKILKDVGLGEHDYVRPGEESREITPKKGHGKKL</sequence>
<accession>A0A4R8DR67</accession>
<protein>
    <submittedName>
        <fullName evidence="2">Uncharacterized protein</fullName>
    </submittedName>
</protein>
<dbReference type="RefSeq" id="WP_133992141.1">
    <property type="nucleotide sequence ID" value="NZ_SODV01000001.1"/>
</dbReference>
<dbReference type="EMBL" id="SODV01000001">
    <property type="protein sequence ID" value="TDX00459.1"/>
    <property type="molecule type" value="Genomic_DNA"/>
</dbReference>